<evidence type="ECO:0000256" key="2">
    <source>
        <dbReference type="RuleBase" id="RU003616"/>
    </source>
</evidence>
<dbReference type="eggNOG" id="COG0071">
    <property type="taxonomic scope" value="Bacteria"/>
</dbReference>
<dbReference type="Gene3D" id="2.60.40.790">
    <property type="match status" value="1"/>
</dbReference>
<dbReference type="KEGG" id="drt:Dret_0481"/>
<accession>C8X0F3</accession>
<reference evidence="4 5" key="2">
    <citation type="journal article" date="2010" name="Stand. Genomic Sci.">
        <title>Complete genome sequence of Desulfohalobium retbaense type strain (HR(100)).</title>
        <authorList>
            <person name="Spring S."/>
            <person name="Nolan M."/>
            <person name="Lapidus A."/>
            <person name="Glavina Del Rio T."/>
            <person name="Copeland A."/>
            <person name="Tice H."/>
            <person name="Cheng J.F."/>
            <person name="Lucas S."/>
            <person name="Land M."/>
            <person name="Chen F."/>
            <person name="Bruce D."/>
            <person name="Goodwin L."/>
            <person name="Pitluck S."/>
            <person name="Ivanova N."/>
            <person name="Mavromatis K."/>
            <person name="Mikhailova N."/>
            <person name="Pati A."/>
            <person name="Chen A."/>
            <person name="Palaniappan K."/>
            <person name="Hauser L."/>
            <person name="Chang Y.J."/>
            <person name="Jeffries C.D."/>
            <person name="Munk C."/>
            <person name="Kiss H."/>
            <person name="Chain P."/>
            <person name="Han C."/>
            <person name="Brettin T."/>
            <person name="Detter J.C."/>
            <person name="Schuler E."/>
            <person name="Goker M."/>
            <person name="Rohde M."/>
            <person name="Bristow J."/>
            <person name="Eisen J.A."/>
            <person name="Markowitz V."/>
            <person name="Hugenholtz P."/>
            <person name="Kyrpides N.C."/>
            <person name="Klenk H.P."/>
        </authorList>
    </citation>
    <scope>NUCLEOTIDE SEQUENCE [LARGE SCALE GENOMIC DNA]</scope>
    <source>
        <strain evidence="4 5">DSM 5692</strain>
    </source>
</reference>
<dbReference type="PROSITE" id="PS01031">
    <property type="entry name" value="SHSP"/>
    <property type="match status" value="1"/>
</dbReference>
<comment type="similarity">
    <text evidence="1 2">Belongs to the small heat shock protein (HSP20) family.</text>
</comment>
<evidence type="ECO:0000259" key="3">
    <source>
        <dbReference type="PROSITE" id="PS01031"/>
    </source>
</evidence>
<dbReference type="InterPro" id="IPR008978">
    <property type="entry name" value="HSP20-like_chaperone"/>
</dbReference>
<dbReference type="InterPro" id="IPR031107">
    <property type="entry name" value="Small_HSP"/>
</dbReference>
<evidence type="ECO:0000313" key="5">
    <source>
        <dbReference type="Proteomes" id="UP000001052"/>
    </source>
</evidence>
<dbReference type="EMBL" id="CP001734">
    <property type="protein sequence ID" value="ACV67778.1"/>
    <property type="molecule type" value="Genomic_DNA"/>
</dbReference>
<dbReference type="PANTHER" id="PTHR11527">
    <property type="entry name" value="HEAT-SHOCK PROTEIN 20 FAMILY MEMBER"/>
    <property type="match status" value="1"/>
</dbReference>
<evidence type="ECO:0000256" key="1">
    <source>
        <dbReference type="PROSITE-ProRule" id="PRU00285"/>
    </source>
</evidence>
<protein>
    <submittedName>
        <fullName evidence="4">Heat shock protein Hsp20</fullName>
    </submittedName>
</protein>
<organism evidence="4 5">
    <name type="scientific">Desulfohalobium retbaense (strain ATCC 49708 / DSM 5692 / JCM 16813 / HR100)</name>
    <dbReference type="NCBI Taxonomy" id="485915"/>
    <lineage>
        <taxon>Bacteria</taxon>
        <taxon>Pseudomonadati</taxon>
        <taxon>Thermodesulfobacteriota</taxon>
        <taxon>Desulfovibrionia</taxon>
        <taxon>Desulfovibrionales</taxon>
        <taxon>Desulfohalobiaceae</taxon>
        <taxon>Desulfohalobium</taxon>
    </lineage>
</organism>
<dbReference type="CDD" id="cd06464">
    <property type="entry name" value="ACD_sHsps-like"/>
    <property type="match status" value="1"/>
</dbReference>
<dbReference type="Pfam" id="PF00011">
    <property type="entry name" value="HSP20"/>
    <property type="match status" value="1"/>
</dbReference>
<keyword evidence="4" id="KW-0346">Stress response</keyword>
<reference evidence="5" key="1">
    <citation type="submission" date="2009-09" db="EMBL/GenBank/DDBJ databases">
        <title>The complete chromosome of Desulfohalobium retbaense DSM 5692.</title>
        <authorList>
            <consortium name="US DOE Joint Genome Institute (JGI-PGF)"/>
            <person name="Lucas S."/>
            <person name="Copeland A."/>
            <person name="Lapidus A."/>
            <person name="Glavina del Rio T."/>
            <person name="Dalin E."/>
            <person name="Tice H."/>
            <person name="Bruce D."/>
            <person name="Goodwin L."/>
            <person name="Pitluck S."/>
            <person name="Kyrpides N."/>
            <person name="Mavromatis K."/>
            <person name="Ivanova N."/>
            <person name="Mikhailova N."/>
            <person name="Munk A.C."/>
            <person name="Brettin T."/>
            <person name="Detter J.C."/>
            <person name="Han C."/>
            <person name="Tapia R."/>
            <person name="Larimer F."/>
            <person name="Land M."/>
            <person name="Hauser L."/>
            <person name="Markowitz V."/>
            <person name="Cheng J.-F."/>
            <person name="Hugenholtz P."/>
            <person name="Woyke T."/>
            <person name="Wu D."/>
            <person name="Spring S."/>
            <person name="Klenk H.-P."/>
            <person name="Eisen J.A."/>
        </authorList>
    </citation>
    <scope>NUCLEOTIDE SEQUENCE [LARGE SCALE GENOMIC DNA]</scope>
    <source>
        <strain evidence="5">DSM 5692</strain>
    </source>
</reference>
<gene>
    <name evidence="4" type="ordered locus">Dret_0481</name>
</gene>
<dbReference type="OrthoDB" id="9811615at2"/>
<dbReference type="RefSeq" id="WP_015750936.1">
    <property type="nucleotide sequence ID" value="NC_013223.1"/>
</dbReference>
<dbReference type="AlphaFoldDB" id="C8X0F3"/>
<feature type="domain" description="SHSP" evidence="3">
    <location>
        <begin position="39"/>
        <end position="150"/>
    </location>
</feature>
<keyword evidence="5" id="KW-1185">Reference proteome</keyword>
<dbReference type="STRING" id="485915.Dret_0481"/>
<dbReference type="Proteomes" id="UP000001052">
    <property type="component" value="Chromosome"/>
</dbReference>
<dbReference type="SUPFAM" id="SSF49764">
    <property type="entry name" value="HSP20-like chaperones"/>
    <property type="match status" value="1"/>
</dbReference>
<dbReference type="HOGENOM" id="CLU_046737_12_4_7"/>
<proteinExistence type="inferred from homology"/>
<sequence>MFRNLLPSLRREQSGLAYREDPFTEMMERFFRSPFEGFPREFGDFPSIDLSETDKDIVVKAEMPGMEPEDIDLSVEGGSLIIKGEKKRETEDHNENYHRIERSYGSFYRTIALPSQVDEANVKANFKRGVLQITLPKKENTQGKKIAIET</sequence>
<evidence type="ECO:0000313" key="4">
    <source>
        <dbReference type="EMBL" id="ACV67778.1"/>
    </source>
</evidence>
<name>C8X0F3_DESRD</name>
<dbReference type="InterPro" id="IPR002068">
    <property type="entry name" value="A-crystallin/Hsp20_dom"/>
</dbReference>